<dbReference type="EMBL" id="MFKF01000047">
    <property type="protein sequence ID" value="OGG56109.1"/>
    <property type="molecule type" value="Genomic_DNA"/>
</dbReference>
<keyword evidence="1" id="KW-0732">Signal</keyword>
<organism evidence="2 3">
    <name type="scientific">Handelsmanbacteria sp. (strain RIFCSPLOWO2_12_FULL_64_10)</name>
    <dbReference type="NCBI Taxonomy" id="1817868"/>
    <lineage>
        <taxon>Bacteria</taxon>
        <taxon>Candidatus Handelsmaniibacteriota</taxon>
    </lineage>
</organism>
<feature type="chain" id="PRO_5009523671" description="Lipoprotein" evidence="1">
    <location>
        <begin position="23"/>
        <end position="133"/>
    </location>
</feature>
<proteinExistence type="predicted"/>
<sequence length="133" mass="14486">MRIVKLVLCVCVLCLFTSCAFKYSSKLSFPAPDEIFMTTGDGDIQKPYTPLGQVLHIESGTLIPIPLICLASPTVDPDVVLRTGFTEKVKQLGGNGVINMRIDFRPPKKTFLGALFGMVDPGQVTITGTVIRR</sequence>
<evidence type="ECO:0008006" key="4">
    <source>
        <dbReference type="Google" id="ProtNLM"/>
    </source>
</evidence>
<reference evidence="2 3" key="1">
    <citation type="journal article" date="2016" name="Nat. Commun.">
        <title>Thousands of microbial genomes shed light on interconnected biogeochemical processes in an aquifer system.</title>
        <authorList>
            <person name="Anantharaman K."/>
            <person name="Brown C.T."/>
            <person name="Hug L.A."/>
            <person name="Sharon I."/>
            <person name="Castelle C.J."/>
            <person name="Probst A.J."/>
            <person name="Thomas B.C."/>
            <person name="Singh A."/>
            <person name="Wilkins M.J."/>
            <person name="Karaoz U."/>
            <person name="Brodie E.L."/>
            <person name="Williams K.H."/>
            <person name="Hubbard S.S."/>
            <person name="Banfield J.F."/>
        </authorList>
    </citation>
    <scope>NUCLEOTIDE SEQUENCE [LARGE SCALE GENOMIC DNA]</scope>
    <source>
        <strain evidence="3">RIFCSPLOWO2_12_FULL_64_10</strain>
    </source>
</reference>
<name>A0A1F6D3V1_HANXR</name>
<feature type="signal peptide" evidence="1">
    <location>
        <begin position="1"/>
        <end position="22"/>
    </location>
</feature>
<dbReference type="PROSITE" id="PS51257">
    <property type="entry name" value="PROKAR_LIPOPROTEIN"/>
    <property type="match status" value="1"/>
</dbReference>
<dbReference type="AlphaFoldDB" id="A0A1F6D3V1"/>
<dbReference type="Proteomes" id="UP000178606">
    <property type="component" value="Unassembled WGS sequence"/>
</dbReference>
<evidence type="ECO:0000313" key="3">
    <source>
        <dbReference type="Proteomes" id="UP000178606"/>
    </source>
</evidence>
<accession>A0A1F6D3V1</accession>
<comment type="caution">
    <text evidence="2">The sequence shown here is derived from an EMBL/GenBank/DDBJ whole genome shotgun (WGS) entry which is preliminary data.</text>
</comment>
<protein>
    <recommendedName>
        <fullName evidence="4">Lipoprotein</fullName>
    </recommendedName>
</protein>
<evidence type="ECO:0000313" key="2">
    <source>
        <dbReference type="EMBL" id="OGG56109.1"/>
    </source>
</evidence>
<evidence type="ECO:0000256" key="1">
    <source>
        <dbReference type="SAM" id="SignalP"/>
    </source>
</evidence>
<gene>
    <name evidence="2" type="ORF">A3F84_28640</name>
</gene>